<reference evidence="2" key="1">
    <citation type="journal article" date="2019" name="Int. J. Syst. Evol. Microbiol.">
        <title>The Global Catalogue of Microorganisms (GCM) 10K type strain sequencing project: providing services to taxonomists for standard genome sequencing and annotation.</title>
        <authorList>
            <consortium name="The Broad Institute Genomics Platform"/>
            <consortium name="The Broad Institute Genome Sequencing Center for Infectious Disease"/>
            <person name="Wu L."/>
            <person name="Ma J."/>
        </authorList>
    </citation>
    <scope>NUCLEOTIDE SEQUENCE [LARGE SCALE GENOMIC DNA]</scope>
    <source>
        <strain evidence="2">CGMCC 1.7003</strain>
    </source>
</reference>
<proteinExistence type="predicted"/>
<organism evidence="1 2">
    <name type="scientific">Alishewanella longhuensis</name>
    <dbReference type="NCBI Taxonomy" id="1091037"/>
    <lineage>
        <taxon>Bacteria</taxon>
        <taxon>Pseudomonadati</taxon>
        <taxon>Pseudomonadota</taxon>
        <taxon>Gammaproteobacteria</taxon>
        <taxon>Alteromonadales</taxon>
        <taxon>Alteromonadaceae</taxon>
        <taxon>Alishewanella</taxon>
    </lineage>
</organism>
<keyword evidence="2" id="KW-1185">Reference proteome</keyword>
<dbReference type="EMBL" id="BNAO01000008">
    <property type="protein sequence ID" value="GHG75091.1"/>
    <property type="molecule type" value="Genomic_DNA"/>
</dbReference>
<name>A0ABQ3L3J8_9ALTE</name>
<sequence>MQPKINIRIGINVKNGASSKFPDKIKINVKTNKKPKENTEKAMWKGLDVEIRFISLPAHNEPVEKPVARTTFLPRPFCLLFVINSACFWWEFQDKIYVDVNLLL</sequence>
<accession>A0ABQ3L3J8</accession>
<gene>
    <name evidence="1" type="ORF">GCM10010919_29080</name>
</gene>
<protein>
    <submittedName>
        <fullName evidence="1">Uncharacterized protein</fullName>
    </submittedName>
</protein>
<evidence type="ECO:0000313" key="2">
    <source>
        <dbReference type="Proteomes" id="UP000659697"/>
    </source>
</evidence>
<dbReference type="Proteomes" id="UP000659697">
    <property type="component" value="Unassembled WGS sequence"/>
</dbReference>
<comment type="caution">
    <text evidence="1">The sequence shown here is derived from an EMBL/GenBank/DDBJ whole genome shotgun (WGS) entry which is preliminary data.</text>
</comment>
<evidence type="ECO:0000313" key="1">
    <source>
        <dbReference type="EMBL" id="GHG75091.1"/>
    </source>
</evidence>